<evidence type="ECO:0000256" key="3">
    <source>
        <dbReference type="ARBA" id="ARBA00022679"/>
    </source>
</evidence>
<dbReference type="EMBL" id="DQ068068">
    <property type="protein sequence ID" value="AAY87227.1"/>
    <property type="molecule type" value="Genomic_DNA"/>
</dbReference>
<dbReference type="AlphaFoldDB" id="Q4JMT6"/>
<accession>Q4JMT6</accession>
<dbReference type="GO" id="GO:0006352">
    <property type="term" value="P:DNA-templated transcription initiation"/>
    <property type="evidence" value="ECO:0007669"/>
    <property type="project" value="InterPro"/>
</dbReference>
<dbReference type="GO" id="GO:0016987">
    <property type="term" value="F:sigma factor activity"/>
    <property type="evidence" value="ECO:0007669"/>
    <property type="project" value="UniProtKB-KW"/>
</dbReference>
<dbReference type="InterPro" id="IPR007046">
    <property type="entry name" value="RNA_pol_sigma_54_core-bd"/>
</dbReference>
<evidence type="ECO:0000259" key="10">
    <source>
        <dbReference type="Pfam" id="PF04552"/>
    </source>
</evidence>
<evidence type="ECO:0000256" key="1">
    <source>
        <dbReference type="ARBA" id="ARBA00008798"/>
    </source>
</evidence>
<dbReference type="InterPro" id="IPR000394">
    <property type="entry name" value="RNA_pol_sigma_54"/>
</dbReference>
<dbReference type="PROSITE" id="PS00717">
    <property type="entry name" value="SIGMA54_1"/>
    <property type="match status" value="1"/>
</dbReference>
<dbReference type="InterPro" id="IPR038709">
    <property type="entry name" value="RpoN_core-bd_sf"/>
</dbReference>
<keyword evidence="7" id="KW-0238">DNA-binding</keyword>
<keyword evidence="3" id="KW-0808">Transferase</keyword>
<dbReference type="Pfam" id="PF04963">
    <property type="entry name" value="Sigma54_CBD"/>
    <property type="match status" value="1"/>
</dbReference>
<evidence type="ECO:0000259" key="11">
    <source>
        <dbReference type="Pfam" id="PF04963"/>
    </source>
</evidence>
<dbReference type="PROSITE" id="PS00718">
    <property type="entry name" value="SIGMA54_2"/>
    <property type="match status" value="1"/>
</dbReference>
<dbReference type="Pfam" id="PF00309">
    <property type="entry name" value="Sigma54_AID"/>
    <property type="match status" value="1"/>
</dbReference>
<dbReference type="InterPro" id="IPR007634">
    <property type="entry name" value="RNA_pol_sigma_54_DNA-bd"/>
</dbReference>
<dbReference type="PROSITE" id="PS50044">
    <property type="entry name" value="SIGMA54_3"/>
    <property type="match status" value="1"/>
</dbReference>
<evidence type="ECO:0000256" key="2">
    <source>
        <dbReference type="ARBA" id="ARBA00022478"/>
    </source>
</evidence>
<dbReference type="PANTHER" id="PTHR32248:SF4">
    <property type="entry name" value="RNA POLYMERASE SIGMA-54 FACTOR"/>
    <property type="match status" value="1"/>
</dbReference>
<dbReference type="NCBIfam" id="TIGR02395">
    <property type="entry name" value="rpoN_sigma"/>
    <property type="match status" value="1"/>
</dbReference>
<organism evidence="12">
    <name type="scientific">uncultured bacterium BAC17H8</name>
    <dbReference type="NCBI Taxonomy" id="332980"/>
    <lineage>
        <taxon>Bacteria</taxon>
        <taxon>environmental samples</taxon>
    </lineage>
</organism>
<keyword evidence="8" id="KW-0804">Transcription</keyword>
<dbReference type="GO" id="GO:0003677">
    <property type="term" value="F:DNA binding"/>
    <property type="evidence" value="ECO:0007669"/>
    <property type="project" value="UniProtKB-KW"/>
</dbReference>
<dbReference type="GO" id="GO:0000428">
    <property type="term" value="C:DNA-directed RNA polymerase complex"/>
    <property type="evidence" value="ECO:0007669"/>
    <property type="project" value="UniProtKB-KW"/>
</dbReference>
<dbReference type="Gene3D" id="1.10.10.60">
    <property type="entry name" value="Homeodomain-like"/>
    <property type="match status" value="1"/>
</dbReference>
<protein>
    <submittedName>
        <fullName evidence="12">Predicted DNA-directed RNA polymerase specialized sigma subunit, sigma54 homolog</fullName>
    </submittedName>
</protein>
<feature type="domain" description="RNA polymerase sigma factor 54 DNA-binding" evidence="10">
    <location>
        <begin position="333"/>
        <end position="491"/>
    </location>
</feature>
<dbReference type="PRINTS" id="PR00045">
    <property type="entry name" value="SIGMA54FCT"/>
</dbReference>
<evidence type="ECO:0000256" key="8">
    <source>
        <dbReference type="ARBA" id="ARBA00023163"/>
    </source>
</evidence>
<evidence type="ECO:0000313" key="12">
    <source>
        <dbReference type="EMBL" id="AAY87227.1"/>
    </source>
</evidence>
<evidence type="ECO:0000256" key="7">
    <source>
        <dbReference type="ARBA" id="ARBA00023125"/>
    </source>
</evidence>
<dbReference type="GO" id="GO:0016779">
    <property type="term" value="F:nucleotidyltransferase activity"/>
    <property type="evidence" value="ECO:0007669"/>
    <property type="project" value="UniProtKB-KW"/>
</dbReference>
<dbReference type="GO" id="GO:0001216">
    <property type="term" value="F:DNA-binding transcription activator activity"/>
    <property type="evidence" value="ECO:0007669"/>
    <property type="project" value="InterPro"/>
</dbReference>
<dbReference type="Pfam" id="PF04552">
    <property type="entry name" value="Sigma54_DBD"/>
    <property type="match status" value="1"/>
</dbReference>
<keyword evidence="6" id="KW-0731">Sigma factor</keyword>
<evidence type="ECO:0000256" key="5">
    <source>
        <dbReference type="ARBA" id="ARBA00023015"/>
    </source>
</evidence>
<feature type="region of interest" description="Disordered" evidence="9">
    <location>
        <begin position="52"/>
        <end position="81"/>
    </location>
</feature>
<keyword evidence="2 12" id="KW-0240">DNA-directed RNA polymerase</keyword>
<evidence type="ECO:0000256" key="9">
    <source>
        <dbReference type="SAM" id="MobiDB-lite"/>
    </source>
</evidence>
<evidence type="ECO:0000256" key="6">
    <source>
        <dbReference type="ARBA" id="ARBA00023082"/>
    </source>
</evidence>
<feature type="domain" description="RNA polymerase sigma factor 54 core-binding" evidence="11">
    <location>
        <begin position="135"/>
        <end position="315"/>
    </location>
</feature>
<sequence length="499" mass="54032">MQMMPSLQVKQKQALVMTPQLQQAIKLLQMTNLDICNYLQDQALENPFLEVENGPSHETASDLGNGRQDEAPSDMPETRTLDKDMAGGAALADDPTANADLENRFGSQGLDFGHSQRGRPSDLDWDALANLAEQGPESLVECVLRQIDLTIFDPHQRVIAYALSEALEPTGWLGRELSDIAEACGADERDVEEVLALVQRLEPEGVFARNLAECLRIQAREKGVLDAVMTVVLDNLQMLANGDIAQLARRADASTEDVSRCLKLIREFNPKPGEAYESAPLRVHAPDVIVTRGPDGWVVDLNRSTLPALVINEAYAAEIGKAARGKAAEAGAQFASEALGSARWLRRALEQRNSTTLKIAGEIVRQQAAFLTDGLSALKPLALKDVAEAVGMHESTVSRVTSGLLMATPKGCFPLKSLFSVSLATDEGDARAAAAVRNMIEAIVKSEPAGKPLSDDAIAKLVSGQGVKLARRTVAKYREMLRIPSSSERRRRARLAMVG</sequence>
<comment type="similarity">
    <text evidence="1">Belongs to the sigma-54 factor family.</text>
</comment>
<proteinExistence type="inferred from homology"/>
<dbReference type="PIRSF" id="PIRSF000774">
    <property type="entry name" value="RpoN"/>
    <property type="match status" value="1"/>
</dbReference>
<keyword evidence="5" id="KW-0805">Transcription regulation</keyword>
<dbReference type="Gene3D" id="1.10.10.1330">
    <property type="entry name" value="RNA polymerase sigma-54 factor, core-binding domain"/>
    <property type="match status" value="1"/>
</dbReference>
<keyword evidence="4" id="KW-0548">Nucleotidyltransferase</keyword>
<reference evidence="12" key="1">
    <citation type="journal article" date="2005" name="PLoS Biol.">
        <title>New insights into metabolic properties of marine bacteria encoding proteorhodopsins.</title>
        <authorList>
            <person name="Sabehi G."/>
            <person name="Loy A."/>
            <person name="Jung K.H."/>
            <person name="Partha R."/>
            <person name="Spudich J.L."/>
            <person name="Isaacson T."/>
            <person name="Hirschberg J."/>
            <person name="Wagner M."/>
            <person name="Beja O."/>
        </authorList>
    </citation>
    <scope>NUCLEOTIDE SEQUENCE</scope>
</reference>
<dbReference type="PANTHER" id="PTHR32248">
    <property type="entry name" value="RNA POLYMERASE SIGMA-54 FACTOR"/>
    <property type="match status" value="1"/>
</dbReference>
<evidence type="ECO:0000256" key="4">
    <source>
        <dbReference type="ARBA" id="ARBA00022695"/>
    </source>
</evidence>
<name>Q4JMT6_9BACT</name>